<organism evidence="1 2">
    <name type="scientific">Winogradskyella litoriviva</name>
    <dbReference type="NCBI Taxonomy" id="1220182"/>
    <lineage>
        <taxon>Bacteria</taxon>
        <taxon>Pseudomonadati</taxon>
        <taxon>Bacteroidota</taxon>
        <taxon>Flavobacteriia</taxon>
        <taxon>Flavobacteriales</taxon>
        <taxon>Flavobacteriaceae</taxon>
        <taxon>Winogradskyella</taxon>
    </lineage>
</organism>
<keyword evidence="2" id="KW-1185">Reference proteome</keyword>
<proteinExistence type="predicted"/>
<name>A0ABX2E9K5_9FLAO</name>
<accession>A0ABX2E9K5</accession>
<protein>
    <submittedName>
        <fullName evidence="1">Uncharacterized protein</fullName>
    </submittedName>
</protein>
<evidence type="ECO:0000313" key="2">
    <source>
        <dbReference type="Proteomes" id="UP000805085"/>
    </source>
</evidence>
<comment type="caution">
    <text evidence="1">The sequence shown here is derived from an EMBL/GenBank/DDBJ whole genome shotgun (WGS) entry which is preliminary data.</text>
</comment>
<reference evidence="1 2" key="1">
    <citation type="journal article" date="2015" name="Int. J. Syst. Evol. Microbiol.">
        <title>Winogradskyella litoriviva sp. nov., isolated from coastal seawater.</title>
        <authorList>
            <person name="Nedashkovskaya O.I."/>
            <person name="Kukhlevskiy A.D."/>
            <person name="Zhukova N.V."/>
            <person name="Kim S.J."/>
            <person name="Rhee S.K."/>
            <person name="Mikhailov V.V."/>
        </authorList>
    </citation>
    <scope>NUCLEOTIDE SEQUENCE [LARGE SCALE GENOMIC DNA]</scope>
    <source>
        <strain evidence="1 2">KMM6491</strain>
    </source>
</reference>
<gene>
    <name evidence="1" type="ORF">HNV10_17050</name>
</gene>
<dbReference type="EMBL" id="JABRWQ010000023">
    <property type="protein sequence ID" value="NRD24961.1"/>
    <property type="molecule type" value="Genomic_DNA"/>
</dbReference>
<evidence type="ECO:0000313" key="1">
    <source>
        <dbReference type="EMBL" id="NRD24961.1"/>
    </source>
</evidence>
<dbReference type="Proteomes" id="UP000805085">
    <property type="component" value="Unassembled WGS sequence"/>
</dbReference>
<sequence>MSRFLIIFFVFSMLINNTEKINFLNYHIEFSKIEKLIVEENFIDAETKLENLLSEYKPDFAKDYVIASQLSILNNHKSKSLNWIKKSFKKGVKIECLKTIPILDINLENSDWELLDNQFTELNAEYNSKINLRLSEEFNNNYQIEQINKSKKTYKKIVYSNFINIKKRLLNGTYPSEKLIGIDNTDFAEKISECELDNAKITVTLLHYDYPFSELTEKRLFNAIKMGELHPREFAIIYTFEKNKISALYKSSTKSKNRLSNYNFNFPFDKKIKDYSKVNSDRAKFGICEYEVDKQKKSIEEKFGMKLRFGYR</sequence>